<evidence type="ECO:0000256" key="1">
    <source>
        <dbReference type="SAM" id="MobiDB-lite"/>
    </source>
</evidence>
<dbReference type="EMBL" id="BMAT01001321">
    <property type="protein sequence ID" value="GFR83221.1"/>
    <property type="molecule type" value="Genomic_DNA"/>
</dbReference>
<feature type="compositionally biased region" description="Gly residues" evidence="1">
    <location>
        <begin position="46"/>
        <end position="67"/>
    </location>
</feature>
<dbReference type="PANTHER" id="PTHR11125">
    <property type="entry name" value="SUPPRESSOR OF TY 5"/>
    <property type="match status" value="1"/>
</dbReference>
<protein>
    <submittedName>
        <fullName evidence="2">Transcription elongation factor SPT5</fullName>
    </submittedName>
</protein>
<dbReference type="GO" id="GO:0003746">
    <property type="term" value="F:translation elongation factor activity"/>
    <property type="evidence" value="ECO:0007669"/>
    <property type="project" value="UniProtKB-KW"/>
</dbReference>
<dbReference type="InterPro" id="IPR039659">
    <property type="entry name" value="SPT5"/>
</dbReference>
<proteinExistence type="predicted"/>
<accession>A0AAV4GDL3</accession>
<dbReference type="Proteomes" id="UP000762676">
    <property type="component" value="Unassembled WGS sequence"/>
</dbReference>
<dbReference type="GO" id="GO:0032784">
    <property type="term" value="P:regulation of DNA-templated transcription elongation"/>
    <property type="evidence" value="ECO:0007669"/>
    <property type="project" value="InterPro"/>
</dbReference>
<dbReference type="GO" id="GO:0032044">
    <property type="term" value="C:DSIF complex"/>
    <property type="evidence" value="ECO:0007669"/>
    <property type="project" value="TreeGrafter"/>
</dbReference>
<keyword evidence="3" id="KW-1185">Reference proteome</keyword>
<gene>
    <name evidence="2" type="ORF">ElyMa_000645000</name>
</gene>
<feature type="region of interest" description="Disordered" evidence="1">
    <location>
        <begin position="20"/>
        <end position="88"/>
    </location>
</feature>
<dbReference type="Gene3D" id="2.30.30.30">
    <property type="match status" value="1"/>
</dbReference>
<name>A0AAV4GDL3_9GAST</name>
<dbReference type="AlphaFoldDB" id="A0AAV4GDL3"/>
<dbReference type="GO" id="GO:0006357">
    <property type="term" value="P:regulation of transcription by RNA polymerase II"/>
    <property type="evidence" value="ECO:0007669"/>
    <property type="project" value="InterPro"/>
</dbReference>
<evidence type="ECO:0000313" key="2">
    <source>
        <dbReference type="EMBL" id="GFR83221.1"/>
    </source>
</evidence>
<keyword evidence="2" id="KW-0251">Elongation factor</keyword>
<dbReference type="PANTHER" id="PTHR11125:SF7">
    <property type="entry name" value="TRANSCRIPTION ELONGATION FACTOR SPT5"/>
    <property type="match status" value="1"/>
</dbReference>
<dbReference type="GO" id="GO:0003729">
    <property type="term" value="F:mRNA binding"/>
    <property type="evidence" value="ECO:0007669"/>
    <property type="project" value="TreeGrafter"/>
</dbReference>
<organism evidence="2 3">
    <name type="scientific">Elysia marginata</name>
    <dbReference type="NCBI Taxonomy" id="1093978"/>
    <lineage>
        <taxon>Eukaryota</taxon>
        <taxon>Metazoa</taxon>
        <taxon>Spiralia</taxon>
        <taxon>Lophotrochozoa</taxon>
        <taxon>Mollusca</taxon>
        <taxon>Gastropoda</taxon>
        <taxon>Heterobranchia</taxon>
        <taxon>Euthyneura</taxon>
        <taxon>Panpulmonata</taxon>
        <taxon>Sacoglossa</taxon>
        <taxon>Placobranchoidea</taxon>
        <taxon>Plakobranchidae</taxon>
        <taxon>Elysia</taxon>
    </lineage>
</organism>
<evidence type="ECO:0000313" key="3">
    <source>
        <dbReference type="Proteomes" id="UP000762676"/>
    </source>
</evidence>
<dbReference type="InterPro" id="IPR014722">
    <property type="entry name" value="Rib_uL2_dom2"/>
</dbReference>
<comment type="caution">
    <text evidence="2">The sequence shown here is derived from an EMBL/GenBank/DDBJ whole genome shotgun (WGS) entry which is preliminary data.</text>
</comment>
<dbReference type="GO" id="GO:0006368">
    <property type="term" value="P:transcription elongation by RNA polymerase II"/>
    <property type="evidence" value="ECO:0007669"/>
    <property type="project" value="TreeGrafter"/>
</dbReference>
<sequence>MTENGGYFVCRTRHLTLAGGGKQTSIKSMGGFAPMSPRISSPAHPSGGGGESPSRGQGGAGRGGGGMSRRDREIIGQTVRIIQGSFKG</sequence>
<keyword evidence="2" id="KW-0648">Protein biosynthesis</keyword>
<reference evidence="2 3" key="1">
    <citation type="journal article" date="2021" name="Elife">
        <title>Chloroplast acquisition without the gene transfer in kleptoplastic sea slugs, Plakobranchus ocellatus.</title>
        <authorList>
            <person name="Maeda T."/>
            <person name="Takahashi S."/>
            <person name="Yoshida T."/>
            <person name="Shimamura S."/>
            <person name="Takaki Y."/>
            <person name="Nagai Y."/>
            <person name="Toyoda A."/>
            <person name="Suzuki Y."/>
            <person name="Arimoto A."/>
            <person name="Ishii H."/>
            <person name="Satoh N."/>
            <person name="Nishiyama T."/>
            <person name="Hasebe M."/>
            <person name="Maruyama T."/>
            <person name="Minagawa J."/>
            <person name="Obokata J."/>
            <person name="Shigenobu S."/>
        </authorList>
    </citation>
    <scope>NUCLEOTIDE SEQUENCE [LARGE SCALE GENOMIC DNA]</scope>
</reference>